<dbReference type="Proteomes" id="UP001596201">
    <property type="component" value="Unassembled WGS sequence"/>
</dbReference>
<organism evidence="2 3">
    <name type="scientific">Salinirubrum litoreum</name>
    <dbReference type="NCBI Taxonomy" id="1126234"/>
    <lineage>
        <taxon>Archaea</taxon>
        <taxon>Methanobacteriati</taxon>
        <taxon>Methanobacteriota</taxon>
        <taxon>Stenosarchaea group</taxon>
        <taxon>Halobacteria</taxon>
        <taxon>Halobacteriales</taxon>
        <taxon>Haloferacaceae</taxon>
        <taxon>Salinirubrum</taxon>
    </lineage>
</organism>
<protein>
    <submittedName>
        <fullName evidence="2">Uncharacterized protein</fullName>
    </submittedName>
</protein>
<dbReference type="PROSITE" id="PS51257">
    <property type="entry name" value="PROKAR_LIPOPROTEIN"/>
    <property type="match status" value="1"/>
</dbReference>
<keyword evidence="3" id="KW-1185">Reference proteome</keyword>
<gene>
    <name evidence="2" type="ORF">ACFPJ5_02510</name>
</gene>
<reference evidence="2 3" key="1">
    <citation type="journal article" date="2019" name="Int. J. Syst. Evol. Microbiol.">
        <title>The Global Catalogue of Microorganisms (GCM) 10K type strain sequencing project: providing services to taxonomists for standard genome sequencing and annotation.</title>
        <authorList>
            <consortium name="The Broad Institute Genomics Platform"/>
            <consortium name="The Broad Institute Genome Sequencing Center for Infectious Disease"/>
            <person name="Wu L."/>
            <person name="Ma J."/>
        </authorList>
    </citation>
    <scope>NUCLEOTIDE SEQUENCE [LARGE SCALE GENOMIC DNA]</scope>
    <source>
        <strain evidence="2 3">CGMCC 1.12237</strain>
    </source>
</reference>
<dbReference type="RefSeq" id="WP_380699634.1">
    <property type="nucleotide sequence ID" value="NZ_JAJCVJ010000001.1"/>
</dbReference>
<comment type="caution">
    <text evidence="2">The sequence shown here is derived from an EMBL/GenBank/DDBJ whole genome shotgun (WGS) entry which is preliminary data.</text>
</comment>
<sequence>MDSPPRRTVLTAVVGSLVALAGCSTEERRTPRDPQTTRPTERSATAETTATTTTAGTATDSQTSAALDLREANVVGVAVEAQDDGQYRFDVTLVHDDDGEDGYANWWQVETTGGERLGRRELLHAHGTREFTRSETISVPEGVTRVVVRGHDQTHGYGGQAMVVDLVSGETRVVRQGEEREEIG</sequence>
<feature type="region of interest" description="Disordered" evidence="1">
    <location>
        <begin position="23"/>
        <end position="62"/>
    </location>
</feature>
<evidence type="ECO:0000256" key="1">
    <source>
        <dbReference type="SAM" id="MobiDB-lite"/>
    </source>
</evidence>
<proteinExistence type="predicted"/>
<evidence type="ECO:0000313" key="2">
    <source>
        <dbReference type="EMBL" id="MFC5365794.1"/>
    </source>
</evidence>
<accession>A0ABD5R759</accession>
<evidence type="ECO:0000313" key="3">
    <source>
        <dbReference type="Proteomes" id="UP001596201"/>
    </source>
</evidence>
<name>A0ABD5R759_9EURY</name>
<dbReference type="EMBL" id="JBHSKX010000001">
    <property type="protein sequence ID" value="MFC5365794.1"/>
    <property type="molecule type" value="Genomic_DNA"/>
</dbReference>
<feature type="compositionally biased region" description="Low complexity" evidence="1">
    <location>
        <begin position="33"/>
        <end position="62"/>
    </location>
</feature>
<dbReference type="AlphaFoldDB" id="A0ABD5R759"/>